<dbReference type="InterPro" id="IPR001128">
    <property type="entry name" value="Cyt_P450"/>
</dbReference>
<name>A0ABW8AMD7_9ACTN</name>
<evidence type="ECO:0000256" key="1">
    <source>
        <dbReference type="ARBA" id="ARBA00010617"/>
    </source>
</evidence>
<proteinExistence type="inferred from homology"/>
<comment type="caution">
    <text evidence="3">The sequence shown here is derived from an EMBL/GenBank/DDBJ whole genome shotgun (WGS) entry which is preliminary data.</text>
</comment>
<dbReference type="SUPFAM" id="SSF48264">
    <property type="entry name" value="Cytochrome P450"/>
    <property type="match status" value="1"/>
</dbReference>
<keyword evidence="2" id="KW-0408">Iron</keyword>
<dbReference type="CDD" id="cd20625">
    <property type="entry name" value="CYP164-like"/>
    <property type="match status" value="1"/>
</dbReference>
<accession>A0ABW8AMD7</accession>
<dbReference type="InterPro" id="IPR017972">
    <property type="entry name" value="Cyt_P450_CS"/>
</dbReference>
<dbReference type="Pfam" id="PF00067">
    <property type="entry name" value="p450"/>
    <property type="match status" value="2"/>
</dbReference>
<sequence>MFDPTDPAFLDDPYPTFARLRADGPVHWHEGLGLYVAVAHAAADAVLRDRGLGRIWQDKEPAELFPAFNLLHRTSILESEPPTHTRLRRLVAGAFGRGHVERLRPWIDTVAGRLVEDFAGRLDDSGPAASADLIEHVAEPLPVEVIAELLGVPAADRHLLRPWSNTIVKMYEYGLDDAGRARAERASAEFVAYLRDLVAERRARPWEGDLGADLVTDLVAASDGEDRLSEDEIVGTCVLLLMAGHEASVNVVGNGVFALLQHPDQWRALTAGAPVAPAVEELLRYDSALQLFERTATRDVELAGTTVRAGQKVAALLGAANRDPAVFERPDDLDVTRERNPHIAFGSGIHFCLGAPLARVEIQSVLGHLAARLPGLHLDRVPPRRPEFVIRGLRELPVRHAG</sequence>
<comment type="similarity">
    <text evidence="1 2">Belongs to the cytochrome P450 family.</text>
</comment>
<dbReference type="Proteomes" id="UP001612915">
    <property type="component" value="Unassembled WGS sequence"/>
</dbReference>
<dbReference type="InterPro" id="IPR002397">
    <property type="entry name" value="Cyt_P450_B"/>
</dbReference>
<keyword evidence="2" id="KW-0503">Monooxygenase</keyword>
<evidence type="ECO:0000313" key="4">
    <source>
        <dbReference type="Proteomes" id="UP001612915"/>
    </source>
</evidence>
<gene>
    <name evidence="3" type="ORF">ACIB24_10750</name>
</gene>
<dbReference type="PRINTS" id="PR00359">
    <property type="entry name" value="BP450"/>
</dbReference>
<evidence type="ECO:0000256" key="2">
    <source>
        <dbReference type="RuleBase" id="RU000461"/>
    </source>
</evidence>
<keyword evidence="2" id="KW-0349">Heme</keyword>
<reference evidence="3 4" key="1">
    <citation type="submission" date="2024-10" db="EMBL/GenBank/DDBJ databases">
        <title>The Natural Products Discovery Center: Release of the First 8490 Sequenced Strains for Exploring Actinobacteria Biosynthetic Diversity.</title>
        <authorList>
            <person name="Kalkreuter E."/>
            <person name="Kautsar S.A."/>
            <person name="Yang D."/>
            <person name="Bader C.D."/>
            <person name="Teijaro C.N."/>
            <person name="Fluegel L."/>
            <person name="Davis C.M."/>
            <person name="Simpson J.R."/>
            <person name="Lauterbach L."/>
            <person name="Steele A.D."/>
            <person name="Gui C."/>
            <person name="Meng S."/>
            <person name="Li G."/>
            <person name="Viehrig K."/>
            <person name="Ye F."/>
            <person name="Su P."/>
            <person name="Kiefer A.F."/>
            <person name="Nichols A."/>
            <person name="Cepeda A.J."/>
            <person name="Yan W."/>
            <person name="Fan B."/>
            <person name="Jiang Y."/>
            <person name="Adhikari A."/>
            <person name="Zheng C.-J."/>
            <person name="Schuster L."/>
            <person name="Cowan T.M."/>
            <person name="Smanski M.J."/>
            <person name="Chevrette M.G."/>
            <person name="De Carvalho L.P.S."/>
            <person name="Shen B."/>
        </authorList>
    </citation>
    <scope>NUCLEOTIDE SEQUENCE [LARGE SCALE GENOMIC DNA]</scope>
    <source>
        <strain evidence="3 4">NPDC049639</strain>
    </source>
</reference>
<dbReference type="PANTHER" id="PTHR46696:SF1">
    <property type="entry name" value="CYTOCHROME P450 YJIB-RELATED"/>
    <property type="match status" value="1"/>
</dbReference>
<dbReference type="PROSITE" id="PS00086">
    <property type="entry name" value="CYTOCHROME_P450"/>
    <property type="match status" value="1"/>
</dbReference>
<evidence type="ECO:0000313" key="3">
    <source>
        <dbReference type="EMBL" id="MFI7587540.1"/>
    </source>
</evidence>
<dbReference type="Gene3D" id="1.10.630.10">
    <property type="entry name" value="Cytochrome P450"/>
    <property type="match status" value="1"/>
</dbReference>
<dbReference type="RefSeq" id="WP_398279424.1">
    <property type="nucleotide sequence ID" value="NZ_JBITLV010000003.1"/>
</dbReference>
<keyword evidence="4" id="KW-1185">Reference proteome</keyword>
<organism evidence="3 4">
    <name type="scientific">Spongisporangium articulatum</name>
    <dbReference type="NCBI Taxonomy" id="3362603"/>
    <lineage>
        <taxon>Bacteria</taxon>
        <taxon>Bacillati</taxon>
        <taxon>Actinomycetota</taxon>
        <taxon>Actinomycetes</taxon>
        <taxon>Kineosporiales</taxon>
        <taxon>Kineosporiaceae</taxon>
        <taxon>Spongisporangium</taxon>
    </lineage>
</organism>
<keyword evidence="2" id="KW-0560">Oxidoreductase</keyword>
<keyword evidence="2" id="KW-0479">Metal-binding</keyword>
<dbReference type="EMBL" id="JBITLV010000003">
    <property type="protein sequence ID" value="MFI7587540.1"/>
    <property type="molecule type" value="Genomic_DNA"/>
</dbReference>
<dbReference type="PANTHER" id="PTHR46696">
    <property type="entry name" value="P450, PUTATIVE (EUROFUNG)-RELATED"/>
    <property type="match status" value="1"/>
</dbReference>
<protein>
    <submittedName>
        <fullName evidence="3">Cytochrome P450</fullName>
    </submittedName>
</protein>
<dbReference type="InterPro" id="IPR036396">
    <property type="entry name" value="Cyt_P450_sf"/>
</dbReference>